<evidence type="ECO:0000256" key="6">
    <source>
        <dbReference type="ARBA" id="ARBA00023136"/>
    </source>
</evidence>
<comment type="similarity">
    <text evidence="2">Belongs to the UPF0421 family.</text>
</comment>
<dbReference type="EMBL" id="QQPC01000396">
    <property type="protein sequence ID" value="REA78928.1"/>
    <property type="molecule type" value="Genomic_DNA"/>
</dbReference>
<comment type="subcellular location">
    <subcellularLocation>
        <location evidence="1">Cell membrane</location>
        <topology evidence="1">Multi-pass membrane protein</topology>
    </subcellularLocation>
</comment>
<protein>
    <submittedName>
        <fullName evidence="7">Uncharacterized protein</fullName>
    </submittedName>
</protein>
<keyword evidence="6" id="KW-0472">Membrane</keyword>
<proteinExistence type="inferred from homology"/>
<dbReference type="Proteomes" id="UP000256409">
    <property type="component" value="Unassembled WGS sequence"/>
</dbReference>
<reference evidence="8" key="1">
    <citation type="journal article" date="2018" name="Vet. Microbiol.">
        <title>Molecular epidemiology of methicillin-resistant staphylococci amongst veterinary personnel, personnel-owned pets, patients and the hospital environment of two companion animal veterinary hospitals.</title>
        <authorList>
            <person name="Worthing K.A."/>
            <person name="Brown J."/>
            <person name="Gerber L."/>
            <person name="Abraham S."/>
            <person name="Trott D."/>
            <person name="Norris J.M."/>
        </authorList>
    </citation>
    <scope>NUCLEOTIDE SEQUENCE [LARGE SCALE GENOMIC DNA]</scope>
    <source>
        <strain evidence="8">ST496-2</strain>
    </source>
</reference>
<gene>
    <name evidence="7" type="ORF">DV961_14565</name>
</gene>
<sequence>MQFGRFRLGMRTIKSALAVFLCILFFHLTQRGIPMIAALSAVFSLRQDLTTTVSFGKSR</sequence>
<keyword evidence="3" id="KW-1003">Cell membrane</keyword>
<accession>A0A3D8YIP0</accession>
<comment type="caution">
    <text evidence="7">The sequence shown here is derived from an EMBL/GenBank/DDBJ whole genome shotgun (WGS) entry which is preliminary data.</text>
</comment>
<evidence type="ECO:0000313" key="7">
    <source>
        <dbReference type="EMBL" id="REA78928.1"/>
    </source>
</evidence>
<name>A0A3D8YIP0_STAPS</name>
<keyword evidence="4" id="KW-0812">Transmembrane</keyword>
<organism evidence="7 8">
    <name type="scientific">Staphylococcus pseudintermedius</name>
    <dbReference type="NCBI Taxonomy" id="283734"/>
    <lineage>
        <taxon>Bacteria</taxon>
        <taxon>Bacillati</taxon>
        <taxon>Bacillota</taxon>
        <taxon>Bacilli</taxon>
        <taxon>Bacillales</taxon>
        <taxon>Staphylococcaceae</taxon>
        <taxon>Staphylococcus</taxon>
        <taxon>Staphylococcus intermedius group</taxon>
    </lineage>
</organism>
<evidence type="ECO:0000256" key="5">
    <source>
        <dbReference type="ARBA" id="ARBA00022989"/>
    </source>
</evidence>
<evidence type="ECO:0000313" key="8">
    <source>
        <dbReference type="Proteomes" id="UP000256409"/>
    </source>
</evidence>
<evidence type="ECO:0000256" key="3">
    <source>
        <dbReference type="ARBA" id="ARBA00022475"/>
    </source>
</evidence>
<dbReference type="Pfam" id="PF06081">
    <property type="entry name" value="ArAE_1"/>
    <property type="match status" value="1"/>
</dbReference>
<evidence type="ECO:0000256" key="1">
    <source>
        <dbReference type="ARBA" id="ARBA00004651"/>
    </source>
</evidence>
<evidence type="ECO:0000256" key="4">
    <source>
        <dbReference type="ARBA" id="ARBA00022692"/>
    </source>
</evidence>
<dbReference type="InterPro" id="IPR010343">
    <property type="entry name" value="ArAE_1"/>
</dbReference>
<dbReference type="GO" id="GO:0005886">
    <property type="term" value="C:plasma membrane"/>
    <property type="evidence" value="ECO:0007669"/>
    <property type="project" value="UniProtKB-SubCell"/>
</dbReference>
<evidence type="ECO:0000256" key="2">
    <source>
        <dbReference type="ARBA" id="ARBA00006544"/>
    </source>
</evidence>
<dbReference type="AlphaFoldDB" id="A0A3D8YIP0"/>
<feature type="non-terminal residue" evidence="7">
    <location>
        <position position="59"/>
    </location>
</feature>
<keyword evidence="5" id="KW-1133">Transmembrane helix</keyword>